<dbReference type="InterPro" id="IPR013078">
    <property type="entry name" value="His_Pase_superF_clade-1"/>
</dbReference>
<dbReference type="OrthoDB" id="3296006at2"/>
<name>A0A135WLA2_9FLAO</name>
<dbReference type="EMBL" id="LPUR01000001">
    <property type="protein sequence ID" value="KXH85690.1"/>
    <property type="molecule type" value="Genomic_DNA"/>
</dbReference>
<evidence type="ECO:0000313" key="2">
    <source>
        <dbReference type="EMBL" id="KXH85690.1"/>
    </source>
</evidence>
<dbReference type="AlphaFoldDB" id="A0A135WLA2"/>
<protein>
    <recommendedName>
        <fullName evidence="4">Phosphoglycerate mutase</fullName>
    </recommendedName>
</protein>
<dbReference type="SUPFAM" id="SSF53254">
    <property type="entry name" value="Phosphoglycerate mutase-like"/>
    <property type="match status" value="1"/>
</dbReference>
<evidence type="ECO:0000313" key="3">
    <source>
        <dbReference type="Proteomes" id="UP000070513"/>
    </source>
</evidence>
<dbReference type="Gene3D" id="3.40.50.1240">
    <property type="entry name" value="Phosphoglycerate mutase-like"/>
    <property type="match status" value="1"/>
</dbReference>
<dbReference type="Pfam" id="PF00300">
    <property type="entry name" value="His_Phos_1"/>
    <property type="match status" value="1"/>
</dbReference>
<gene>
    <name evidence="2" type="ORF">AU378_08070</name>
</gene>
<proteinExistence type="predicted"/>
<dbReference type="RefSeq" id="WP_062649776.1">
    <property type="nucleotide sequence ID" value="NZ_LPUR01000001.1"/>
</dbReference>
<evidence type="ECO:0000256" key="1">
    <source>
        <dbReference type="SAM" id="MobiDB-lite"/>
    </source>
</evidence>
<feature type="region of interest" description="Disordered" evidence="1">
    <location>
        <begin position="25"/>
        <end position="48"/>
    </location>
</feature>
<dbReference type="InterPro" id="IPR029033">
    <property type="entry name" value="His_PPase_superfam"/>
</dbReference>
<dbReference type="Proteomes" id="UP000070513">
    <property type="component" value="Unassembled WGS sequence"/>
</dbReference>
<reference evidence="3" key="1">
    <citation type="submission" date="2015-12" db="EMBL/GenBank/DDBJ databases">
        <title>Genome sequence of a biocontrol rhizobacterium Chryseobacterium kwangjuense strain KJ1R5 isolated from pepper (Capsicum annuum L.).</title>
        <authorList>
            <person name="Jeong J.-J."/>
            <person name="Park H."/>
            <person name="Mannaa M."/>
            <person name="Sang M.K."/>
            <person name="Choi I.-G."/>
            <person name="Kim K.D."/>
        </authorList>
    </citation>
    <scope>NUCLEOTIDE SEQUENCE [LARGE SCALE GENOMIC DNA]</scope>
    <source>
        <strain evidence="3">KJ1R5</strain>
    </source>
</reference>
<feature type="compositionally biased region" description="Polar residues" evidence="1">
    <location>
        <begin position="25"/>
        <end position="40"/>
    </location>
</feature>
<sequence length="205" mass="22348">MKKLIISALIPIIFFTSCERVSSQETQKENSGNNVQNTDNPLGIPLPSEISSTETVCILLRHAEKENSETDPDLSVAGKQRAEELKRLLGNVHIDHIYTTAYNRTRQTAIPLAVSKGIVIKEYVPAATLAATQLFINNILAQNQGKVVVIVGHSNTVPEMVKVLSNNTLNVTISETQFDNIFITKNSAAAGSVFAVQKKYGQSTP</sequence>
<dbReference type="CDD" id="cd07067">
    <property type="entry name" value="HP_PGM_like"/>
    <property type="match status" value="1"/>
</dbReference>
<comment type="caution">
    <text evidence="2">The sequence shown here is derived from an EMBL/GenBank/DDBJ whole genome shotgun (WGS) entry which is preliminary data.</text>
</comment>
<evidence type="ECO:0008006" key="4">
    <source>
        <dbReference type="Google" id="ProtNLM"/>
    </source>
</evidence>
<reference evidence="2 3" key="2">
    <citation type="journal article" date="2016" name="Genome Announc.">
        <title>Draft Genome Sequence of a Biocontrol Rhizobacterium, Chryseobacterium kwangjuense Strain KJ1R5, Isolated from Pepper (Capsicum annuum).</title>
        <authorList>
            <person name="Jeong J.J."/>
            <person name="Park H."/>
            <person name="Park B.H."/>
            <person name="Mannaa M."/>
            <person name="Sang M.K."/>
            <person name="Choi I.G."/>
            <person name="Kim K.D."/>
        </authorList>
    </citation>
    <scope>NUCLEOTIDE SEQUENCE [LARGE SCALE GENOMIC DNA]</scope>
    <source>
        <strain evidence="2 3">KJ1R5</strain>
    </source>
</reference>
<organism evidence="2 3">
    <name type="scientific">Chryseobacterium kwangjuense</name>
    <dbReference type="NCBI Taxonomy" id="267125"/>
    <lineage>
        <taxon>Bacteria</taxon>
        <taxon>Pseudomonadati</taxon>
        <taxon>Bacteroidota</taxon>
        <taxon>Flavobacteriia</taxon>
        <taxon>Flavobacteriales</taxon>
        <taxon>Weeksellaceae</taxon>
        <taxon>Chryseobacterium group</taxon>
        <taxon>Chryseobacterium</taxon>
    </lineage>
</organism>
<dbReference type="PROSITE" id="PS51257">
    <property type="entry name" value="PROKAR_LIPOPROTEIN"/>
    <property type="match status" value="1"/>
</dbReference>
<accession>A0A135WLA2</accession>